<evidence type="ECO:0000256" key="2">
    <source>
        <dbReference type="SAM" id="Phobius"/>
    </source>
</evidence>
<feature type="transmembrane region" description="Helical" evidence="2">
    <location>
        <begin position="136"/>
        <end position="155"/>
    </location>
</feature>
<feature type="transmembrane region" description="Helical" evidence="2">
    <location>
        <begin position="230"/>
        <end position="249"/>
    </location>
</feature>
<organism evidence="3">
    <name type="scientific">Mantoniella antarctica</name>
    <dbReference type="NCBI Taxonomy" id="81844"/>
    <lineage>
        <taxon>Eukaryota</taxon>
        <taxon>Viridiplantae</taxon>
        <taxon>Chlorophyta</taxon>
        <taxon>Mamiellophyceae</taxon>
        <taxon>Mamiellales</taxon>
        <taxon>Mamiellaceae</taxon>
        <taxon>Mantoniella</taxon>
    </lineage>
</organism>
<evidence type="ECO:0000256" key="1">
    <source>
        <dbReference type="SAM" id="MobiDB-lite"/>
    </source>
</evidence>
<accession>A0A7S0SB14</accession>
<feature type="transmembrane region" description="Helical" evidence="2">
    <location>
        <begin position="16"/>
        <end position="36"/>
    </location>
</feature>
<evidence type="ECO:0000313" key="3">
    <source>
        <dbReference type="EMBL" id="CAD8701831.1"/>
    </source>
</evidence>
<keyword evidence="2" id="KW-0812">Transmembrane</keyword>
<dbReference type="AlphaFoldDB" id="A0A7S0SB14"/>
<protein>
    <submittedName>
        <fullName evidence="3">Uncharacterized protein</fullName>
    </submittedName>
</protein>
<proteinExistence type="predicted"/>
<name>A0A7S0SB14_9CHLO</name>
<feature type="region of interest" description="Disordered" evidence="1">
    <location>
        <begin position="425"/>
        <end position="446"/>
    </location>
</feature>
<keyword evidence="2" id="KW-1133">Transmembrane helix</keyword>
<feature type="transmembrane region" description="Helical" evidence="2">
    <location>
        <begin position="175"/>
        <end position="194"/>
    </location>
</feature>
<feature type="compositionally biased region" description="Gly residues" evidence="1">
    <location>
        <begin position="282"/>
        <end position="311"/>
    </location>
</feature>
<keyword evidence="2" id="KW-0472">Membrane</keyword>
<sequence>MVSARTSAAAARARLVALYLTALGLCAMMICWVAILPGSCTISRLAAAAAGGRGAAARGAHAADPVAAPGGFLQRYYDGGFLAMSAQYVPPTLITKYRTHPLVCAAHVLPSALWSALAPLQLHPRMRRLAPRMHRLSGRVLVATALIMSGGYALIHVRNLHFHANDFPSLEQGEALSLVAPGLWGWLGGAWVVARGTRGSGGYSGRGYASTAADSNAAALSAFMMFEQCAAAWFAATAVMTALSAWWGARSTRLAAATATAGSGRVSGGERNSGEGVQSVGTRGGVGRSSGGGQGGISGGRTSGNQGGSGGGGWVASHRAWAVRHVAAGLSVATQRVLMFAAHSTCAAAAATSWTDWDASVCSAPSTQKGIFADTLVAGTALCVVAAEVAAQDMRLLWGAKESGEDSGKLSSDNNCKLIASQSIRSAGGSAVKGQRREQDCSLEPEGELVRTADAGRCKRE</sequence>
<dbReference type="EMBL" id="HBFC01007935">
    <property type="protein sequence ID" value="CAD8701831.1"/>
    <property type="molecule type" value="Transcribed_RNA"/>
</dbReference>
<gene>
    <name evidence="3" type="ORF">MANT1106_LOCUS4513</name>
</gene>
<reference evidence="3" key="1">
    <citation type="submission" date="2021-01" db="EMBL/GenBank/DDBJ databases">
        <authorList>
            <person name="Corre E."/>
            <person name="Pelletier E."/>
            <person name="Niang G."/>
            <person name="Scheremetjew M."/>
            <person name="Finn R."/>
            <person name="Kale V."/>
            <person name="Holt S."/>
            <person name="Cochrane G."/>
            <person name="Meng A."/>
            <person name="Brown T."/>
            <person name="Cohen L."/>
        </authorList>
    </citation>
    <scope>NUCLEOTIDE SEQUENCE</scope>
    <source>
        <strain evidence="3">SL-175</strain>
    </source>
</reference>
<feature type="region of interest" description="Disordered" evidence="1">
    <location>
        <begin position="261"/>
        <end position="311"/>
    </location>
</feature>